<evidence type="ECO:0000313" key="2">
    <source>
        <dbReference type="Proteomes" id="UP000309215"/>
    </source>
</evidence>
<dbReference type="RefSeq" id="WP_136932513.1">
    <property type="nucleotide sequence ID" value="NZ_SSMQ01000037.1"/>
</dbReference>
<gene>
    <name evidence="1" type="ORF">E8A74_29885</name>
</gene>
<dbReference type="SUPFAM" id="SSF158446">
    <property type="entry name" value="IVS-encoded protein-like"/>
    <property type="match status" value="1"/>
</dbReference>
<dbReference type="NCBIfam" id="TIGR02436">
    <property type="entry name" value="four helix bundle protein"/>
    <property type="match status" value="1"/>
</dbReference>
<dbReference type="Pfam" id="PF05635">
    <property type="entry name" value="23S_rRNA_IVP"/>
    <property type="match status" value="1"/>
</dbReference>
<dbReference type="EMBL" id="SSMQ01000037">
    <property type="protein sequence ID" value="TKD01801.1"/>
    <property type="molecule type" value="Genomic_DNA"/>
</dbReference>
<dbReference type="OrthoDB" id="5517271at2"/>
<dbReference type="InterPro" id="IPR036583">
    <property type="entry name" value="23S_rRNA_IVS_sf"/>
</dbReference>
<dbReference type="Gene3D" id="1.20.1440.60">
    <property type="entry name" value="23S rRNA-intervening sequence"/>
    <property type="match status" value="1"/>
</dbReference>
<keyword evidence="2" id="KW-1185">Reference proteome</keyword>
<evidence type="ECO:0000313" key="1">
    <source>
        <dbReference type="EMBL" id="TKD01801.1"/>
    </source>
</evidence>
<protein>
    <submittedName>
        <fullName evidence="1">Four helix bundle protein</fullName>
    </submittedName>
</protein>
<organism evidence="1 2">
    <name type="scientific">Polyangium fumosum</name>
    <dbReference type="NCBI Taxonomy" id="889272"/>
    <lineage>
        <taxon>Bacteria</taxon>
        <taxon>Pseudomonadati</taxon>
        <taxon>Myxococcota</taxon>
        <taxon>Polyangia</taxon>
        <taxon>Polyangiales</taxon>
        <taxon>Polyangiaceae</taxon>
        <taxon>Polyangium</taxon>
    </lineage>
</organism>
<comment type="caution">
    <text evidence="1">The sequence shown here is derived from an EMBL/GenBank/DDBJ whole genome shotgun (WGS) entry which is preliminary data.</text>
</comment>
<name>A0A4U1J512_9BACT</name>
<dbReference type="InterPro" id="IPR012657">
    <property type="entry name" value="23S_rRNA-intervening_sequence"/>
</dbReference>
<dbReference type="Proteomes" id="UP000309215">
    <property type="component" value="Unassembled WGS sequence"/>
</dbReference>
<proteinExistence type="predicted"/>
<reference evidence="1 2" key="1">
    <citation type="submission" date="2019-04" db="EMBL/GenBank/DDBJ databases">
        <authorList>
            <person name="Li Y."/>
            <person name="Wang J."/>
        </authorList>
    </citation>
    <scope>NUCLEOTIDE SEQUENCE [LARGE SCALE GENOMIC DNA]</scope>
    <source>
        <strain evidence="1 2">DSM 14668</strain>
    </source>
</reference>
<dbReference type="AlphaFoldDB" id="A0A4U1J512"/>
<sequence>MVLRIYEVVLAMAGDAAGIAEQIERRDSDLARQLRRAMQSVALNTAEGAGNTAGHKRQRYQTALGSAREVLACIHVAQAMRYIGTVDARVLDRIDHVIATLGRLVYRYRRAS</sequence>
<accession>A0A4U1J512</accession>